<dbReference type="Proteomes" id="UP001268542">
    <property type="component" value="Unassembled WGS sequence"/>
</dbReference>
<keyword evidence="1" id="KW-0812">Transmembrane</keyword>
<protein>
    <submittedName>
        <fullName evidence="3">PH domain-containing protein</fullName>
    </submittedName>
</protein>
<dbReference type="EMBL" id="JAVYII010000002">
    <property type="protein sequence ID" value="MDT9592701.1"/>
    <property type="molecule type" value="Genomic_DNA"/>
</dbReference>
<feature type="transmembrane region" description="Helical" evidence="1">
    <location>
        <begin position="57"/>
        <end position="85"/>
    </location>
</feature>
<dbReference type="PANTHER" id="PTHR37938">
    <property type="entry name" value="BLL0215 PROTEIN"/>
    <property type="match status" value="1"/>
</dbReference>
<feature type="domain" description="YdbS-like PH" evidence="2">
    <location>
        <begin position="78"/>
        <end position="151"/>
    </location>
</feature>
<reference evidence="3 4" key="1">
    <citation type="submission" date="2023-08" db="EMBL/GenBank/DDBJ databases">
        <title>Nocardioides seae sp. nov., a bacterium isolated from a soil.</title>
        <authorList>
            <person name="Wang X."/>
        </authorList>
    </citation>
    <scope>NUCLEOTIDE SEQUENCE [LARGE SCALE GENOMIC DNA]</scope>
    <source>
        <strain evidence="3 4">YZH12</strain>
    </source>
</reference>
<keyword evidence="4" id="KW-1185">Reference proteome</keyword>
<feature type="transmembrane region" description="Helical" evidence="1">
    <location>
        <begin position="25"/>
        <end position="45"/>
    </location>
</feature>
<dbReference type="Pfam" id="PF03703">
    <property type="entry name" value="bPH_2"/>
    <property type="match status" value="1"/>
</dbReference>
<keyword evidence="1" id="KW-0472">Membrane</keyword>
<dbReference type="PANTHER" id="PTHR37938:SF1">
    <property type="entry name" value="BLL0215 PROTEIN"/>
    <property type="match status" value="1"/>
</dbReference>
<organism evidence="3 4">
    <name type="scientific">Nocardioides imazamoxiresistens</name>
    <dbReference type="NCBI Taxonomy" id="3231893"/>
    <lineage>
        <taxon>Bacteria</taxon>
        <taxon>Bacillati</taxon>
        <taxon>Actinomycetota</taxon>
        <taxon>Actinomycetes</taxon>
        <taxon>Propionibacteriales</taxon>
        <taxon>Nocardioidaceae</taxon>
        <taxon>Nocardioides</taxon>
    </lineage>
</organism>
<accession>A0ABU3PUZ1</accession>
<dbReference type="InterPro" id="IPR005182">
    <property type="entry name" value="YdbS-like_PH"/>
</dbReference>
<dbReference type="RefSeq" id="WP_315732123.1">
    <property type="nucleotide sequence ID" value="NZ_JAVYII010000002.1"/>
</dbReference>
<keyword evidence="1" id="KW-1133">Transmembrane helix</keyword>
<proteinExistence type="predicted"/>
<name>A0ABU3PUZ1_9ACTN</name>
<evidence type="ECO:0000259" key="2">
    <source>
        <dbReference type="Pfam" id="PF03703"/>
    </source>
</evidence>
<sequence>MPFPEKLLNQGEHVVVSTRTHVKELFGATLTLLVVLAAAVTASVLLPGGSSGDVGRIAVWVVAAVLLVWFVLRPLVVWLTTTYTFTNRRFIKRSGFIAKEGRTIPLNRISGVDFEIGVIDRIFGCGTLVVSDASELGRVELHDIPRVEQVQLMVSEELHRLSLGGDRADDGT</sequence>
<evidence type="ECO:0000313" key="3">
    <source>
        <dbReference type="EMBL" id="MDT9592701.1"/>
    </source>
</evidence>
<comment type="caution">
    <text evidence="3">The sequence shown here is derived from an EMBL/GenBank/DDBJ whole genome shotgun (WGS) entry which is preliminary data.</text>
</comment>
<gene>
    <name evidence="3" type="ORF">RDV89_06465</name>
</gene>
<evidence type="ECO:0000313" key="4">
    <source>
        <dbReference type="Proteomes" id="UP001268542"/>
    </source>
</evidence>
<evidence type="ECO:0000256" key="1">
    <source>
        <dbReference type="SAM" id="Phobius"/>
    </source>
</evidence>